<dbReference type="GO" id="GO:0000987">
    <property type="term" value="F:cis-regulatory region sequence-specific DNA binding"/>
    <property type="evidence" value="ECO:0007669"/>
    <property type="project" value="InterPro"/>
</dbReference>
<feature type="compositionally biased region" description="Polar residues" evidence="6">
    <location>
        <begin position="1"/>
        <end position="31"/>
    </location>
</feature>
<evidence type="ECO:0000256" key="5">
    <source>
        <dbReference type="ARBA" id="ARBA00023242"/>
    </source>
</evidence>
<dbReference type="PRINTS" id="PR00404">
    <property type="entry name" value="MADSDOMAIN"/>
</dbReference>
<dbReference type="Gene3D" id="3.40.1810.10">
    <property type="entry name" value="Transcription factor, MADS-box"/>
    <property type="match status" value="1"/>
</dbReference>
<feature type="compositionally biased region" description="Polar residues" evidence="6">
    <location>
        <begin position="211"/>
        <end position="228"/>
    </location>
</feature>
<dbReference type="Proteomes" id="UP000199069">
    <property type="component" value="Unassembled WGS sequence"/>
</dbReference>
<reference evidence="8 9" key="1">
    <citation type="submission" date="2015-07" db="EMBL/GenBank/DDBJ databases">
        <authorList>
            <person name="Cajimat M.N.B."/>
            <person name="Milazzo M.L."/>
            <person name="Fulhorst C.F."/>
        </authorList>
    </citation>
    <scope>NUCLEOTIDE SEQUENCE [LARGE SCALE GENOMIC DNA]</scope>
    <source>
        <strain evidence="8">Single colony</strain>
    </source>
</reference>
<feature type="compositionally biased region" description="Basic and acidic residues" evidence="6">
    <location>
        <begin position="703"/>
        <end position="714"/>
    </location>
</feature>
<feature type="compositionally biased region" description="Basic and acidic residues" evidence="6">
    <location>
        <begin position="421"/>
        <end position="435"/>
    </location>
</feature>
<accession>A0A0K3CNT5</accession>
<dbReference type="SMART" id="SM00432">
    <property type="entry name" value="MADS"/>
    <property type="match status" value="1"/>
</dbReference>
<feature type="compositionally biased region" description="Acidic residues" evidence="6">
    <location>
        <begin position="56"/>
        <end position="86"/>
    </location>
</feature>
<feature type="domain" description="MADS-box" evidence="7">
    <location>
        <begin position="116"/>
        <end position="176"/>
    </location>
</feature>
<name>A0A0K3CNT5_RHOTO</name>
<dbReference type="InterPro" id="IPR050142">
    <property type="entry name" value="MADS-box/MEF2_TF"/>
</dbReference>
<dbReference type="FunFam" id="3.40.1810.10:FF:000002">
    <property type="entry name" value="Serum response factor b"/>
    <property type="match status" value="1"/>
</dbReference>
<dbReference type="SUPFAM" id="SSF55455">
    <property type="entry name" value="SRF-like"/>
    <property type="match status" value="1"/>
</dbReference>
<dbReference type="EMBL" id="CWKI01000013">
    <property type="protein sequence ID" value="CTR10347.1"/>
    <property type="molecule type" value="Genomic_DNA"/>
</dbReference>
<keyword evidence="2" id="KW-0805">Transcription regulation</keyword>
<dbReference type="PANTHER" id="PTHR48019">
    <property type="entry name" value="SERUM RESPONSE FACTOR HOMOLOG"/>
    <property type="match status" value="1"/>
</dbReference>
<dbReference type="GO" id="GO:0005634">
    <property type="term" value="C:nucleus"/>
    <property type="evidence" value="ECO:0007669"/>
    <property type="project" value="UniProtKB-SubCell"/>
</dbReference>
<dbReference type="AlphaFoldDB" id="A0A0K3CNT5"/>
<dbReference type="CDD" id="cd00266">
    <property type="entry name" value="MADS_SRF_like"/>
    <property type="match status" value="1"/>
</dbReference>
<feature type="region of interest" description="Disordered" evidence="6">
    <location>
        <begin position="1"/>
        <end position="120"/>
    </location>
</feature>
<keyword evidence="9" id="KW-1185">Reference proteome</keyword>
<feature type="region of interest" description="Disordered" evidence="6">
    <location>
        <begin position="421"/>
        <end position="444"/>
    </location>
</feature>
<dbReference type="InterPro" id="IPR002100">
    <property type="entry name" value="TF_MADSbox"/>
</dbReference>
<keyword evidence="5" id="KW-0539">Nucleus</keyword>
<organism evidence="8 9">
    <name type="scientific">Rhodotorula toruloides</name>
    <name type="common">Yeast</name>
    <name type="synonym">Rhodosporidium toruloides</name>
    <dbReference type="NCBI Taxonomy" id="5286"/>
    <lineage>
        <taxon>Eukaryota</taxon>
        <taxon>Fungi</taxon>
        <taxon>Dikarya</taxon>
        <taxon>Basidiomycota</taxon>
        <taxon>Pucciniomycotina</taxon>
        <taxon>Microbotryomycetes</taxon>
        <taxon>Sporidiobolales</taxon>
        <taxon>Sporidiobolaceae</taxon>
        <taxon>Rhodotorula</taxon>
    </lineage>
</organism>
<evidence type="ECO:0000313" key="8">
    <source>
        <dbReference type="EMBL" id="CTR10347.1"/>
    </source>
</evidence>
<evidence type="ECO:0000259" key="7">
    <source>
        <dbReference type="PROSITE" id="PS50066"/>
    </source>
</evidence>
<keyword evidence="4" id="KW-0804">Transcription</keyword>
<dbReference type="GO" id="GO:0045944">
    <property type="term" value="P:positive regulation of transcription by RNA polymerase II"/>
    <property type="evidence" value="ECO:0007669"/>
    <property type="project" value="InterPro"/>
</dbReference>
<comment type="subcellular location">
    <subcellularLocation>
        <location evidence="1">Nucleus</location>
    </subcellularLocation>
</comment>
<evidence type="ECO:0000313" key="9">
    <source>
        <dbReference type="Proteomes" id="UP000199069"/>
    </source>
</evidence>
<evidence type="ECO:0000256" key="3">
    <source>
        <dbReference type="ARBA" id="ARBA00023125"/>
    </source>
</evidence>
<gene>
    <name evidence="8" type="primary">FGENESH: predicted gene_13.38</name>
    <name evidence="8" type="ORF">BN2166_0062080</name>
</gene>
<feature type="region of interest" description="Disordered" evidence="6">
    <location>
        <begin position="198"/>
        <end position="235"/>
    </location>
</feature>
<keyword evidence="3" id="KW-0238">DNA-binding</keyword>
<dbReference type="InterPro" id="IPR033897">
    <property type="entry name" value="SRF-like_MADS-box"/>
</dbReference>
<evidence type="ECO:0000256" key="2">
    <source>
        <dbReference type="ARBA" id="ARBA00023015"/>
    </source>
</evidence>
<dbReference type="PROSITE" id="PS50066">
    <property type="entry name" value="MADS_BOX_2"/>
    <property type="match status" value="1"/>
</dbReference>
<dbReference type="GO" id="GO:0000981">
    <property type="term" value="F:DNA-binding transcription factor activity, RNA polymerase II-specific"/>
    <property type="evidence" value="ECO:0007669"/>
    <property type="project" value="InterPro"/>
</dbReference>
<evidence type="ECO:0000256" key="6">
    <source>
        <dbReference type="SAM" id="MobiDB-lite"/>
    </source>
</evidence>
<protein>
    <submittedName>
        <fullName evidence="8">BY PROTMAP: gi|472582832|gb|EMS20503.1| MADS-box transcription factor [Rhodosporidium toruloides NP11] gi|647402089|emb|CDR48397.1| RHTO0S17e02762g1_1 [Rhodosporidium toruloides]</fullName>
    </submittedName>
</protein>
<dbReference type="InterPro" id="IPR036879">
    <property type="entry name" value="TF_MADSbox_sf"/>
</dbReference>
<dbReference type="GO" id="GO:0046983">
    <property type="term" value="F:protein dimerization activity"/>
    <property type="evidence" value="ECO:0007669"/>
    <property type="project" value="InterPro"/>
</dbReference>
<feature type="region of interest" description="Disordered" evidence="6">
    <location>
        <begin position="703"/>
        <end position="743"/>
    </location>
</feature>
<sequence length="743" mass="77638">MPPRASTSSSSLAFNVAPEQSQLRAQPSNPAASRGRVVAKPRFQKMSGQSKRDGSFDEDEDEGEEDVEVDAEQEEDEDEAEGEDDTPPAQGKRKGKAPAAQARKPRFPNKRNTQSVGRRKIKIDYIQDKARRHVTFTKRKSGLMKKAYELSTLTGTDCFVLVVSESGAVYTFSTTALSGITDHPRGKEVLEAVLRGELRGDGGDDAPVASGSGSNAQQATYEPPSTSAAVEPNEQHHDHLHDIMLPHFELDPALSGLDLPVPPMMGDSSSHFASSSSALHPGLFSGFDLGGHSASDYLHLPPTTTASTSSAPLPLPPLDFTAPLASTSSSASLFSATTATAAPPTAAASPPTSASSSLTPYELARLSHAAAFASYQAAVPFDRAPSYVLGNAGSAQSVREALKPLEKGEERPAVEDALRALRDEGSPDDGSEGKKSSGALKRKHGASDFGEEAWALVKKVKERASTSGGVGSLGIQSGFFAATSPAAQGGVGSGSSPGESVSGLEAIRWAARSTTNSPAGAFGASSSPAAVGGAAGTPRIGAEGEAVGEEVSSGEGVQERKARWKLAAAEVLQEAKRTRSVSTILRAHCYSLYASSPLPPSFDPSAPLYSLSEAIEGLHWASFARMCEKAGVEEVGELAAAAEEWLGRWLPREFSRRVPMPLLPSALAASRTIFLPFTDFLEAHALAPDSVCMQLVSPVPATEERGGFAEERRRGLYASEGGAGGEEAEERADGAEAQGDGVA</sequence>
<evidence type="ECO:0000256" key="1">
    <source>
        <dbReference type="ARBA" id="ARBA00004123"/>
    </source>
</evidence>
<dbReference type="STRING" id="5286.A0A0K3CNT5"/>
<dbReference type="Pfam" id="PF00319">
    <property type="entry name" value="SRF-TF"/>
    <property type="match status" value="1"/>
</dbReference>
<evidence type="ECO:0000256" key="4">
    <source>
        <dbReference type="ARBA" id="ARBA00023163"/>
    </source>
</evidence>
<proteinExistence type="predicted"/>